<dbReference type="SUPFAM" id="SSF161111">
    <property type="entry name" value="Cation efflux protein transmembrane domain-like"/>
    <property type="match status" value="1"/>
</dbReference>
<comment type="caution">
    <text evidence="7">The sequence shown here is derived from an EMBL/GenBank/DDBJ whole genome shotgun (WGS) entry which is preliminary data.</text>
</comment>
<keyword evidence="4" id="KW-0472">Membrane</keyword>
<dbReference type="AlphaFoldDB" id="A0A813GLG2"/>
<organism evidence="7 8">
    <name type="scientific">Polarella glacialis</name>
    <name type="common">Dinoflagellate</name>
    <dbReference type="NCBI Taxonomy" id="89957"/>
    <lineage>
        <taxon>Eukaryota</taxon>
        <taxon>Sar</taxon>
        <taxon>Alveolata</taxon>
        <taxon>Dinophyceae</taxon>
        <taxon>Suessiales</taxon>
        <taxon>Suessiaceae</taxon>
        <taxon>Polarella</taxon>
    </lineage>
</organism>
<keyword evidence="2" id="KW-0812">Transmembrane</keyword>
<evidence type="ECO:0000256" key="1">
    <source>
        <dbReference type="ARBA" id="ARBA00004141"/>
    </source>
</evidence>
<name>A0A813GLG2_POLGL</name>
<dbReference type="GO" id="GO:0016020">
    <property type="term" value="C:membrane"/>
    <property type="evidence" value="ECO:0007669"/>
    <property type="project" value="UniProtKB-SubCell"/>
</dbReference>
<proteinExistence type="predicted"/>
<evidence type="ECO:0000256" key="4">
    <source>
        <dbReference type="ARBA" id="ARBA00023136"/>
    </source>
</evidence>
<feature type="compositionally biased region" description="Basic and acidic residues" evidence="5">
    <location>
        <begin position="46"/>
        <end position="55"/>
    </location>
</feature>
<dbReference type="Gene3D" id="1.20.1510.10">
    <property type="entry name" value="Cation efflux protein transmembrane domain"/>
    <property type="match status" value="1"/>
</dbReference>
<evidence type="ECO:0000256" key="5">
    <source>
        <dbReference type="SAM" id="MobiDB-lite"/>
    </source>
</evidence>
<keyword evidence="8" id="KW-1185">Reference proteome</keyword>
<protein>
    <recommendedName>
        <fullName evidence="6">Cation efflux protein transmembrane domain-containing protein</fullName>
    </recommendedName>
</protein>
<feature type="compositionally biased region" description="Pro residues" evidence="5">
    <location>
        <begin position="1"/>
        <end position="12"/>
    </location>
</feature>
<evidence type="ECO:0000313" key="8">
    <source>
        <dbReference type="Proteomes" id="UP000654075"/>
    </source>
</evidence>
<evidence type="ECO:0000313" key="7">
    <source>
        <dbReference type="EMBL" id="CAE8623521.1"/>
    </source>
</evidence>
<accession>A0A813GLG2</accession>
<dbReference type="EMBL" id="CAJNNV010028186">
    <property type="protein sequence ID" value="CAE8623521.1"/>
    <property type="molecule type" value="Genomic_DNA"/>
</dbReference>
<reference evidence="7" key="1">
    <citation type="submission" date="2021-02" db="EMBL/GenBank/DDBJ databases">
        <authorList>
            <person name="Dougan E. K."/>
            <person name="Rhodes N."/>
            <person name="Thang M."/>
            <person name="Chan C."/>
        </authorList>
    </citation>
    <scope>NUCLEOTIDE SEQUENCE</scope>
</reference>
<evidence type="ECO:0000256" key="2">
    <source>
        <dbReference type="ARBA" id="ARBA00022692"/>
    </source>
</evidence>
<dbReference type="Pfam" id="PF01545">
    <property type="entry name" value="Cation_efflux"/>
    <property type="match status" value="1"/>
</dbReference>
<gene>
    <name evidence="7" type="ORF">PGLA1383_LOCUS40783</name>
</gene>
<evidence type="ECO:0000259" key="6">
    <source>
        <dbReference type="Pfam" id="PF01545"/>
    </source>
</evidence>
<evidence type="ECO:0000256" key="3">
    <source>
        <dbReference type="ARBA" id="ARBA00022989"/>
    </source>
</evidence>
<keyword evidence="3" id="KW-1133">Transmembrane helix</keyword>
<dbReference type="GO" id="GO:0008324">
    <property type="term" value="F:monoatomic cation transmembrane transporter activity"/>
    <property type="evidence" value="ECO:0007669"/>
    <property type="project" value="InterPro"/>
</dbReference>
<feature type="domain" description="Cation efflux protein transmembrane" evidence="6">
    <location>
        <begin position="129"/>
        <end position="199"/>
    </location>
</feature>
<feature type="region of interest" description="Disordered" evidence="5">
    <location>
        <begin position="1"/>
        <end position="62"/>
    </location>
</feature>
<sequence length="221" mass="23292">MAVTWQPPPVPPGQGGEDVFPPPPAFSLPDSDTATLLPPPPQMGMRVERPRRNRGEPPAQKASLNLRNDFSPVACADESCEPGSSCCTSPANGEKLSRVQHLSAVLHNLVHPGCTGHGGTANGSDGRTAAKEKENLNVTSAMLHLVADVLRGVTILVVAILIEVGVITDPGKADAVCALLVAGFVAMGSVELLRRALTLMCRRNSIVEDISQPINPNQQYV</sequence>
<dbReference type="OrthoDB" id="78669at2759"/>
<comment type="subcellular location">
    <subcellularLocation>
        <location evidence="1">Membrane</location>
        <topology evidence="1">Multi-pass membrane protein</topology>
    </subcellularLocation>
</comment>
<dbReference type="InterPro" id="IPR058533">
    <property type="entry name" value="Cation_efflux_TM"/>
</dbReference>
<dbReference type="InterPro" id="IPR027469">
    <property type="entry name" value="Cation_efflux_TMD_sf"/>
</dbReference>
<dbReference type="Proteomes" id="UP000654075">
    <property type="component" value="Unassembled WGS sequence"/>
</dbReference>